<dbReference type="Gene3D" id="2.40.50.140">
    <property type="entry name" value="Nucleic acid-binding proteins"/>
    <property type="match status" value="1"/>
</dbReference>
<evidence type="ECO:0000256" key="4">
    <source>
        <dbReference type="ARBA" id="ARBA00022695"/>
    </source>
</evidence>
<dbReference type="GO" id="GO:0000287">
    <property type="term" value="F:magnesium ion binding"/>
    <property type="evidence" value="ECO:0007669"/>
    <property type="project" value="UniProtKB-UniRule"/>
</dbReference>
<dbReference type="Gene3D" id="3.30.230.70">
    <property type="entry name" value="GHMP Kinase, N-terminal domain"/>
    <property type="match status" value="2"/>
</dbReference>
<dbReference type="InterPro" id="IPR036345">
    <property type="entry name" value="ExoRNase_PH_dom2_sf"/>
</dbReference>
<dbReference type="EMBL" id="PEXV01000102">
    <property type="protein sequence ID" value="PIS41463.1"/>
    <property type="molecule type" value="Genomic_DNA"/>
</dbReference>
<dbReference type="InterPro" id="IPR027408">
    <property type="entry name" value="PNPase/RNase_PH_dom_sf"/>
</dbReference>
<dbReference type="CDD" id="cd11364">
    <property type="entry name" value="RNase_PH_PNPase_2"/>
    <property type="match status" value="1"/>
</dbReference>
<sequence length="758" mass="83701">MKEYSVEVGGKPLIIRTGEYAQNAAAACTVQYGETVILATTVMSNSIREGIDYFPLMVEFEERFYAAGKMKGSRFIKREGRPSDEAILTGRLIDRGLRPLFDERLRNDVQVVITVLSHDGENDADILSIVGASCVLALSNIPWNGPLYGIRVSRLNDEWVINPSYEAREKSDMELLLEGKNDQVIMIETEGKEIEEKIVLDAIGFAQKHGRKIQQLIEDVVKAEGQEKMPIPEEILEPEDEAKLNVVKTKVEQFAEHRISELLRGTKNTEHKTELHAIKDELDTLLKADNEVSKEMRARGVDMVEKFYEEGARKLVLEDGKRVDGRALDEIRLLSAAVHLMPRPHGTGLFKRGETQVMSFTTLGSPGDEQVLDTMELSEKKRYIHHYNFPGYSVGEAKPNRGTSRREIGHGALAEKALIPVLPPKEDFPYTIRVVSEVLSSNGSTSQASICGSTLSLMDAGVPITAPVAGIAMGLMTDPMNPKNFRVLTDIQGVEDHVGDMDFKVAGTRKGITAIQLDIKLNGIPFEVCEQALAGARVAREKILDVMKSALAEPRKELSEYAPRITTIKIDPEQIKVVIGKGGDTINKIIDECGGQDVTKIDIEQDGLVMITSTNGEMGEKAINWVKDLTREITVGETFEGPVQKIVTDQSGNEIGAIVQLTSSKDGMVHISQFSNERIARVSDVVKVGETLKVKVMEVDTERGRISLSVKAIDPTFVKPGASPMPDRESRGGFGGGDRGRRDGGRPPFRSNIPRRRY</sequence>
<dbReference type="GO" id="GO:0006402">
    <property type="term" value="P:mRNA catabolic process"/>
    <property type="evidence" value="ECO:0007669"/>
    <property type="project" value="UniProtKB-UniRule"/>
</dbReference>
<keyword evidence="5 8" id="KW-0479">Metal-binding</keyword>
<evidence type="ECO:0000256" key="7">
    <source>
        <dbReference type="ARBA" id="ARBA00022884"/>
    </source>
</evidence>
<dbReference type="PANTHER" id="PTHR11252">
    <property type="entry name" value="POLYRIBONUCLEOTIDE NUCLEOTIDYLTRANSFERASE"/>
    <property type="match status" value="1"/>
</dbReference>
<dbReference type="GO" id="GO:0003723">
    <property type="term" value="F:RNA binding"/>
    <property type="evidence" value="ECO:0007669"/>
    <property type="project" value="UniProtKB-UniRule"/>
</dbReference>
<feature type="binding site" evidence="8">
    <location>
        <position position="496"/>
    </location>
    <ligand>
        <name>Mg(2+)</name>
        <dbReference type="ChEBI" id="CHEBI:18420"/>
    </ligand>
</feature>
<dbReference type="SMART" id="SM00316">
    <property type="entry name" value="S1"/>
    <property type="match status" value="1"/>
</dbReference>
<feature type="binding site" evidence="8">
    <location>
        <position position="502"/>
    </location>
    <ligand>
        <name>Mg(2+)</name>
        <dbReference type="ChEBI" id="CHEBI:18420"/>
    </ligand>
</feature>
<dbReference type="SUPFAM" id="SSF50249">
    <property type="entry name" value="Nucleic acid-binding proteins"/>
    <property type="match status" value="1"/>
</dbReference>
<dbReference type="HAMAP" id="MF_01595">
    <property type="entry name" value="PNPase"/>
    <property type="match status" value="1"/>
</dbReference>
<name>A0A2H0YUP8_9BACT</name>
<dbReference type="SUPFAM" id="SSF54211">
    <property type="entry name" value="Ribosomal protein S5 domain 2-like"/>
    <property type="match status" value="2"/>
</dbReference>
<dbReference type="NCBIfam" id="TIGR03591">
    <property type="entry name" value="polynuc_phos"/>
    <property type="match status" value="1"/>
</dbReference>
<dbReference type="FunFam" id="3.30.230.70:FF:000002">
    <property type="entry name" value="Polyribonucleotide nucleotidyltransferase"/>
    <property type="match status" value="1"/>
</dbReference>
<dbReference type="SMART" id="SM00322">
    <property type="entry name" value="KH"/>
    <property type="match status" value="1"/>
</dbReference>
<dbReference type="GO" id="GO:0005829">
    <property type="term" value="C:cytosol"/>
    <property type="evidence" value="ECO:0007669"/>
    <property type="project" value="TreeGrafter"/>
</dbReference>
<comment type="caution">
    <text evidence="11">The sequence shown here is derived from an EMBL/GenBank/DDBJ whole genome shotgun (WGS) entry which is preliminary data.</text>
</comment>
<dbReference type="InterPro" id="IPR036612">
    <property type="entry name" value="KH_dom_type_1_sf"/>
</dbReference>
<dbReference type="NCBIfam" id="NF008805">
    <property type="entry name" value="PRK11824.1"/>
    <property type="match status" value="1"/>
</dbReference>
<dbReference type="InterPro" id="IPR036456">
    <property type="entry name" value="PNPase_PH_RNA-bd_sf"/>
</dbReference>
<dbReference type="InterPro" id="IPR012162">
    <property type="entry name" value="PNPase"/>
</dbReference>
<dbReference type="PROSITE" id="PS50126">
    <property type="entry name" value="S1"/>
    <property type="match status" value="1"/>
</dbReference>
<dbReference type="Pfam" id="PF00575">
    <property type="entry name" value="S1"/>
    <property type="match status" value="1"/>
</dbReference>
<dbReference type="InterPro" id="IPR015848">
    <property type="entry name" value="PNPase_PH_RNA-bd_bac/org-type"/>
</dbReference>
<keyword evidence="7 8" id="KW-0694">RNA-binding</keyword>
<feature type="domain" description="S1 motif" evidence="10">
    <location>
        <begin position="636"/>
        <end position="711"/>
    </location>
</feature>
<evidence type="ECO:0000256" key="1">
    <source>
        <dbReference type="ARBA" id="ARBA00007404"/>
    </source>
</evidence>
<evidence type="ECO:0000256" key="9">
    <source>
        <dbReference type="SAM" id="MobiDB-lite"/>
    </source>
</evidence>
<gene>
    <name evidence="8" type="primary">pnp</name>
    <name evidence="11" type="ORF">COT25_03020</name>
</gene>
<organism evidence="11 12">
    <name type="scientific">Candidatus Kerfeldbacteria bacterium CG08_land_8_20_14_0_20_42_7</name>
    <dbReference type="NCBI Taxonomy" id="2014245"/>
    <lineage>
        <taxon>Bacteria</taxon>
        <taxon>Candidatus Kerfeldiibacteriota</taxon>
    </lineage>
</organism>
<evidence type="ECO:0000259" key="10">
    <source>
        <dbReference type="PROSITE" id="PS50126"/>
    </source>
</evidence>
<comment type="cofactor">
    <cofactor evidence="8">
        <name>Mg(2+)</name>
        <dbReference type="ChEBI" id="CHEBI:18420"/>
    </cofactor>
</comment>
<dbReference type="SUPFAM" id="SSF46915">
    <property type="entry name" value="Polynucleotide phosphorylase/guanosine pentaphosphate synthase (PNPase/GPSI), domain 3"/>
    <property type="match status" value="1"/>
</dbReference>
<dbReference type="EC" id="2.7.7.8" evidence="8"/>
<evidence type="ECO:0000256" key="3">
    <source>
        <dbReference type="ARBA" id="ARBA00022679"/>
    </source>
</evidence>
<keyword evidence="4 8" id="KW-0548">Nucleotidyltransferase</keyword>
<feature type="region of interest" description="Disordered" evidence="9">
    <location>
        <begin position="716"/>
        <end position="758"/>
    </location>
</feature>
<evidence type="ECO:0000256" key="8">
    <source>
        <dbReference type="HAMAP-Rule" id="MF_01595"/>
    </source>
</evidence>
<comment type="subcellular location">
    <subcellularLocation>
        <location evidence="8">Cytoplasm</location>
    </subcellularLocation>
</comment>
<dbReference type="SUPFAM" id="SSF55666">
    <property type="entry name" value="Ribonuclease PH domain 2-like"/>
    <property type="match status" value="2"/>
</dbReference>
<dbReference type="InterPro" id="IPR004087">
    <property type="entry name" value="KH_dom"/>
</dbReference>
<dbReference type="InterPro" id="IPR020568">
    <property type="entry name" value="Ribosomal_Su5_D2-typ_SF"/>
</dbReference>
<keyword evidence="2 8" id="KW-0963">Cytoplasm</keyword>
<dbReference type="Pfam" id="PF03725">
    <property type="entry name" value="RNase_PH_C"/>
    <property type="match status" value="1"/>
</dbReference>
<reference evidence="12" key="1">
    <citation type="submission" date="2017-09" db="EMBL/GenBank/DDBJ databases">
        <title>Depth-based differentiation of microbial function through sediment-hosted aquifers and enrichment of novel symbionts in the deep terrestrial subsurface.</title>
        <authorList>
            <person name="Probst A.J."/>
            <person name="Ladd B."/>
            <person name="Jarett J.K."/>
            <person name="Geller-Mcgrath D.E."/>
            <person name="Sieber C.M.K."/>
            <person name="Emerson J.B."/>
            <person name="Anantharaman K."/>
            <person name="Thomas B.C."/>
            <person name="Malmstrom R."/>
            <person name="Stieglmeier M."/>
            <person name="Klingl A."/>
            <person name="Woyke T."/>
            <person name="Ryan C.M."/>
            <person name="Banfield J.F."/>
        </authorList>
    </citation>
    <scope>NUCLEOTIDE SEQUENCE [LARGE SCALE GENOMIC DNA]</scope>
</reference>
<evidence type="ECO:0000256" key="2">
    <source>
        <dbReference type="ARBA" id="ARBA00022490"/>
    </source>
</evidence>
<evidence type="ECO:0000313" key="11">
    <source>
        <dbReference type="EMBL" id="PIS41463.1"/>
    </source>
</evidence>
<keyword evidence="3 8" id="KW-0808">Transferase</keyword>
<dbReference type="PIRSF" id="PIRSF005499">
    <property type="entry name" value="PNPase"/>
    <property type="match status" value="1"/>
</dbReference>
<dbReference type="Gene3D" id="3.30.1370.10">
    <property type="entry name" value="K Homology domain, type 1"/>
    <property type="match status" value="1"/>
</dbReference>
<dbReference type="InterPro" id="IPR004088">
    <property type="entry name" value="KH_dom_type_1"/>
</dbReference>
<dbReference type="FunFam" id="3.30.230.70:FF:000001">
    <property type="entry name" value="Polyribonucleotide nucleotidyltransferase"/>
    <property type="match status" value="1"/>
</dbReference>
<dbReference type="Pfam" id="PF00013">
    <property type="entry name" value="KH_1"/>
    <property type="match status" value="1"/>
</dbReference>
<dbReference type="SUPFAM" id="SSF54791">
    <property type="entry name" value="Eukaryotic type KH-domain (KH-domain type I)"/>
    <property type="match status" value="1"/>
</dbReference>
<comment type="catalytic activity">
    <reaction evidence="8">
        <text>RNA(n+1) + phosphate = RNA(n) + a ribonucleoside 5'-diphosphate</text>
        <dbReference type="Rhea" id="RHEA:22096"/>
        <dbReference type="Rhea" id="RHEA-COMP:14527"/>
        <dbReference type="Rhea" id="RHEA-COMP:17342"/>
        <dbReference type="ChEBI" id="CHEBI:43474"/>
        <dbReference type="ChEBI" id="CHEBI:57930"/>
        <dbReference type="ChEBI" id="CHEBI:140395"/>
        <dbReference type="EC" id="2.7.7.8"/>
    </reaction>
</comment>
<dbReference type="CDD" id="cd02393">
    <property type="entry name" value="KH-I_PNPase"/>
    <property type="match status" value="1"/>
</dbReference>
<dbReference type="GO" id="GO:0006396">
    <property type="term" value="P:RNA processing"/>
    <property type="evidence" value="ECO:0007669"/>
    <property type="project" value="InterPro"/>
</dbReference>
<proteinExistence type="inferred from homology"/>
<comment type="function">
    <text evidence="8">Involved in mRNA degradation. Catalyzes the phosphorolysis of single-stranded polyribonucleotides processively in the 3'- to 5'-direction.</text>
</comment>
<dbReference type="InterPro" id="IPR001247">
    <property type="entry name" value="ExoRNase_PH_dom1"/>
</dbReference>
<dbReference type="InterPro" id="IPR012340">
    <property type="entry name" value="NA-bd_OB-fold"/>
</dbReference>
<accession>A0A2H0YUP8</accession>
<dbReference type="GO" id="GO:0004654">
    <property type="term" value="F:polyribonucleotide nucleotidyltransferase activity"/>
    <property type="evidence" value="ECO:0007669"/>
    <property type="project" value="UniProtKB-UniRule"/>
</dbReference>
<dbReference type="Proteomes" id="UP000228711">
    <property type="component" value="Unassembled WGS sequence"/>
</dbReference>
<dbReference type="InterPro" id="IPR003029">
    <property type="entry name" value="S1_domain"/>
</dbReference>
<dbReference type="PANTHER" id="PTHR11252:SF0">
    <property type="entry name" value="POLYRIBONUCLEOTIDE NUCLEOTIDYLTRANSFERASE 1, MITOCHONDRIAL"/>
    <property type="match status" value="1"/>
</dbReference>
<comment type="similarity">
    <text evidence="1 8">Belongs to the polyribonucleotide nucleotidyltransferase family.</text>
</comment>
<evidence type="ECO:0000313" key="12">
    <source>
        <dbReference type="Proteomes" id="UP000228711"/>
    </source>
</evidence>
<dbReference type="FunFam" id="3.30.1370.10:FF:000001">
    <property type="entry name" value="Polyribonucleotide nucleotidyltransferase"/>
    <property type="match status" value="1"/>
</dbReference>
<dbReference type="PROSITE" id="PS50084">
    <property type="entry name" value="KH_TYPE_1"/>
    <property type="match status" value="1"/>
</dbReference>
<dbReference type="InterPro" id="IPR015847">
    <property type="entry name" value="ExoRNase_PH_dom2"/>
</dbReference>
<protein>
    <recommendedName>
        <fullName evidence="8">Polyribonucleotide nucleotidyltransferase</fullName>
        <ecNumber evidence="8">2.7.7.8</ecNumber>
    </recommendedName>
    <alternativeName>
        <fullName evidence="8">Polynucleotide phosphorylase</fullName>
        <shortName evidence="8">PNPase</shortName>
    </alternativeName>
</protein>
<evidence type="ECO:0000256" key="6">
    <source>
        <dbReference type="ARBA" id="ARBA00022842"/>
    </source>
</evidence>
<evidence type="ECO:0000256" key="5">
    <source>
        <dbReference type="ARBA" id="ARBA00022723"/>
    </source>
</evidence>
<dbReference type="GO" id="GO:0000175">
    <property type="term" value="F:3'-5'-RNA exonuclease activity"/>
    <property type="evidence" value="ECO:0007669"/>
    <property type="project" value="TreeGrafter"/>
</dbReference>
<dbReference type="Pfam" id="PF03726">
    <property type="entry name" value="PNPase"/>
    <property type="match status" value="1"/>
</dbReference>
<keyword evidence="6 8" id="KW-0460">Magnesium</keyword>
<dbReference type="Pfam" id="PF01138">
    <property type="entry name" value="RNase_PH"/>
    <property type="match status" value="2"/>
</dbReference>
<dbReference type="AlphaFoldDB" id="A0A2H0YUP8"/>